<keyword evidence="1" id="KW-0862">Zinc</keyword>
<organism evidence="3 4">
    <name type="scientific">Vitis vinifera</name>
    <name type="common">Grape</name>
    <dbReference type="NCBI Taxonomy" id="29760"/>
    <lineage>
        <taxon>Eukaryota</taxon>
        <taxon>Viridiplantae</taxon>
        <taxon>Streptophyta</taxon>
        <taxon>Embryophyta</taxon>
        <taxon>Tracheophyta</taxon>
        <taxon>Spermatophyta</taxon>
        <taxon>Magnoliopsida</taxon>
        <taxon>eudicotyledons</taxon>
        <taxon>Gunneridae</taxon>
        <taxon>Pentapetalae</taxon>
        <taxon>rosids</taxon>
        <taxon>Vitales</taxon>
        <taxon>Vitaceae</taxon>
        <taxon>Viteae</taxon>
        <taxon>Vitis</taxon>
    </lineage>
</organism>
<evidence type="ECO:0000256" key="1">
    <source>
        <dbReference type="PROSITE-ProRule" id="PRU00175"/>
    </source>
</evidence>
<evidence type="ECO:0000313" key="3">
    <source>
        <dbReference type="EMBL" id="WJZ97893.1"/>
    </source>
</evidence>
<proteinExistence type="predicted"/>
<gene>
    <name evidence="3" type="ORF">VitviT2T_016463</name>
</gene>
<keyword evidence="4" id="KW-1185">Reference proteome</keyword>
<dbReference type="SUPFAM" id="SSF57850">
    <property type="entry name" value="RING/U-box"/>
    <property type="match status" value="1"/>
</dbReference>
<dbReference type="PROSITE" id="PS50089">
    <property type="entry name" value="ZF_RING_2"/>
    <property type="match status" value="1"/>
</dbReference>
<keyword evidence="1" id="KW-0863">Zinc-finger</keyword>
<dbReference type="InterPro" id="IPR051826">
    <property type="entry name" value="E3_ubiquitin-ligase_domain"/>
</dbReference>
<dbReference type="InterPro" id="IPR013083">
    <property type="entry name" value="Znf_RING/FYVE/PHD"/>
</dbReference>
<evidence type="ECO:0000313" key="4">
    <source>
        <dbReference type="Proteomes" id="UP001227230"/>
    </source>
</evidence>
<dbReference type="Proteomes" id="UP001227230">
    <property type="component" value="Chromosome 11"/>
</dbReference>
<dbReference type="SMART" id="SM00184">
    <property type="entry name" value="RING"/>
    <property type="match status" value="1"/>
</dbReference>
<evidence type="ECO:0000259" key="2">
    <source>
        <dbReference type="PROSITE" id="PS50089"/>
    </source>
</evidence>
<sequence>MPIAEKPSLDGGQSFITKASPCRTRLCTFGAPPTIKIQTVGHNVKPPLSLIDKTPSINISLCLCVCMAAKSPESSLMVNRHIDLCFDLDLAITAVDDTSEISKSTSMVSTMPTVTAVDACTVCREGFQSGEGGKQLPCGHFYHAGCIASWLSLRNSCPLCRCSVPGED</sequence>
<feature type="domain" description="RING-type" evidence="2">
    <location>
        <begin position="120"/>
        <end position="161"/>
    </location>
</feature>
<dbReference type="Pfam" id="PF13639">
    <property type="entry name" value="zf-RING_2"/>
    <property type="match status" value="1"/>
</dbReference>
<dbReference type="InterPro" id="IPR001841">
    <property type="entry name" value="Znf_RING"/>
</dbReference>
<dbReference type="PANTHER" id="PTHR22765">
    <property type="entry name" value="RING FINGER AND PROTEASE ASSOCIATED DOMAIN-CONTAINING"/>
    <property type="match status" value="1"/>
</dbReference>
<reference evidence="3 4" key="1">
    <citation type="journal article" date="2023" name="Hortic Res">
        <title>The complete reference genome for grapevine (Vitis vinifera L.) genetics and breeding.</title>
        <authorList>
            <person name="Shi X."/>
            <person name="Cao S."/>
            <person name="Wang X."/>
            <person name="Huang S."/>
            <person name="Wang Y."/>
            <person name="Liu Z."/>
            <person name="Liu W."/>
            <person name="Leng X."/>
            <person name="Peng Y."/>
            <person name="Wang N."/>
            <person name="Wang Y."/>
            <person name="Ma Z."/>
            <person name="Xu X."/>
            <person name="Zhang F."/>
            <person name="Xue H."/>
            <person name="Zhong H."/>
            <person name="Wang Y."/>
            <person name="Zhang K."/>
            <person name="Velt A."/>
            <person name="Avia K."/>
            <person name="Holtgrawe D."/>
            <person name="Grimplet J."/>
            <person name="Matus J.T."/>
            <person name="Ware D."/>
            <person name="Wu X."/>
            <person name="Wang H."/>
            <person name="Liu C."/>
            <person name="Fang Y."/>
            <person name="Rustenholz C."/>
            <person name="Cheng Z."/>
            <person name="Xiao H."/>
            <person name="Zhou Y."/>
        </authorList>
    </citation>
    <scope>NUCLEOTIDE SEQUENCE [LARGE SCALE GENOMIC DNA]</scope>
    <source>
        <strain evidence="4">cv. Pinot noir / PN40024</strain>
        <tissue evidence="3">Leaf</tissue>
    </source>
</reference>
<accession>A0ABY9CRT4</accession>
<dbReference type="PANTHER" id="PTHR22765:SF303">
    <property type="entry name" value="RING-TYPE DOMAIN-CONTAINING PROTEIN"/>
    <property type="match status" value="1"/>
</dbReference>
<name>A0ABY9CRT4_VITVI</name>
<keyword evidence="1" id="KW-0479">Metal-binding</keyword>
<dbReference type="EMBL" id="CP126658">
    <property type="protein sequence ID" value="WJZ97893.1"/>
    <property type="molecule type" value="Genomic_DNA"/>
</dbReference>
<dbReference type="Gene3D" id="3.30.40.10">
    <property type="entry name" value="Zinc/RING finger domain, C3HC4 (zinc finger)"/>
    <property type="match status" value="1"/>
</dbReference>
<protein>
    <recommendedName>
        <fullName evidence="2">RING-type domain-containing protein</fullName>
    </recommendedName>
</protein>